<feature type="signal peptide" evidence="2">
    <location>
        <begin position="1"/>
        <end position="19"/>
    </location>
</feature>
<name>A0A0B7BUB4_9EUPU</name>
<dbReference type="AlphaFoldDB" id="A0A0B7BUB4"/>
<gene>
    <name evidence="3" type="primary">ORF213526</name>
</gene>
<evidence type="ECO:0000256" key="1">
    <source>
        <dbReference type="SAM" id="MobiDB-lite"/>
    </source>
</evidence>
<evidence type="ECO:0000256" key="2">
    <source>
        <dbReference type="SAM" id="SignalP"/>
    </source>
</evidence>
<dbReference type="EMBL" id="HACG01049944">
    <property type="protein sequence ID" value="CEK96809.1"/>
    <property type="molecule type" value="Transcribed_RNA"/>
</dbReference>
<feature type="compositionally biased region" description="Basic and acidic residues" evidence="1">
    <location>
        <begin position="75"/>
        <end position="93"/>
    </location>
</feature>
<feature type="region of interest" description="Disordered" evidence="1">
    <location>
        <begin position="54"/>
        <end position="126"/>
    </location>
</feature>
<feature type="compositionally biased region" description="Basic and acidic residues" evidence="1">
    <location>
        <begin position="102"/>
        <end position="126"/>
    </location>
</feature>
<sequence>MKLKLFCLSLLALVSMANAEGRFLHYGDLLITSCPVSTAIFGASSSSVTHLLQDVEKTKEDEQTDISDSKTSVSSKDKEDLDTHGKTHDHIPEESIESDGTSESKNKSVDEDKSKEGKAEPEDKSE</sequence>
<protein>
    <recommendedName>
        <fullName evidence="4">Secreted protein</fullName>
    </recommendedName>
</protein>
<feature type="chain" id="PRO_5002128357" description="Secreted protein" evidence="2">
    <location>
        <begin position="20"/>
        <end position="126"/>
    </location>
</feature>
<reference evidence="3" key="1">
    <citation type="submission" date="2014-12" db="EMBL/GenBank/DDBJ databases">
        <title>Insight into the proteome of Arion vulgaris.</title>
        <authorList>
            <person name="Aradska J."/>
            <person name="Bulat T."/>
            <person name="Smidak R."/>
            <person name="Sarate P."/>
            <person name="Gangsoo J."/>
            <person name="Sialana F."/>
            <person name="Bilban M."/>
            <person name="Lubec G."/>
        </authorList>
    </citation>
    <scope>NUCLEOTIDE SEQUENCE</scope>
    <source>
        <tissue evidence="3">Skin</tissue>
    </source>
</reference>
<accession>A0A0B7BUB4</accession>
<evidence type="ECO:0000313" key="3">
    <source>
        <dbReference type="EMBL" id="CEK96809.1"/>
    </source>
</evidence>
<feature type="non-terminal residue" evidence="3">
    <location>
        <position position="126"/>
    </location>
</feature>
<proteinExistence type="predicted"/>
<evidence type="ECO:0008006" key="4">
    <source>
        <dbReference type="Google" id="ProtNLM"/>
    </source>
</evidence>
<keyword evidence="2" id="KW-0732">Signal</keyword>
<organism evidence="3">
    <name type="scientific">Arion vulgaris</name>
    <dbReference type="NCBI Taxonomy" id="1028688"/>
    <lineage>
        <taxon>Eukaryota</taxon>
        <taxon>Metazoa</taxon>
        <taxon>Spiralia</taxon>
        <taxon>Lophotrochozoa</taxon>
        <taxon>Mollusca</taxon>
        <taxon>Gastropoda</taxon>
        <taxon>Heterobranchia</taxon>
        <taxon>Euthyneura</taxon>
        <taxon>Panpulmonata</taxon>
        <taxon>Eupulmonata</taxon>
        <taxon>Stylommatophora</taxon>
        <taxon>Helicina</taxon>
        <taxon>Arionoidea</taxon>
        <taxon>Arionidae</taxon>
        <taxon>Arion</taxon>
    </lineage>
</organism>